<reference evidence="2 3" key="1">
    <citation type="submission" date="2020-01" db="EMBL/GenBank/DDBJ databases">
        <title>Complete genome sequence of a human oral phylogroup 1 Treponema sp. strain ATCC 700766, originally isolated from periodontitis dental plaque.</title>
        <authorList>
            <person name="Chan Y."/>
            <person name="Huo Y.-B."/>
            <person name="Yu X.-L."/>
            <person name="Zeng H."/>
            <person name="Leung W.-K."/>
            <person name="Watt R.M."/>
        </authorList>
    </citation>
    <scope>NUCLEOTIDE SEQUENCE [LARGE SCALE GENOMIC DNA]</scope>
    <source>
        <strain evidence="2 3">OMZ 804</strain>
    </source>
</reference>
<accession>A0A6P1Y4U3</accession>
<dbReference type="RefSeq" id="WP_162664585.1">
    <property type="nucleotide sequence ID" value="NZ_CP048020.1"/>
</dbReference>
<evidence type="ECO:0000313" key="3">
    <source>
        <dbReference type="Proteomes" id="UP000464374"/>
    </source>
</evidence>
<organism evidence="2 3">
    <name type="scientific">Treponema vincentii</name>
    <dbReference type="NCBI Taxonomy" id="69710"/>
    <lineage>
        <taxon>Bacteria</taxon>
        <taxon>Pseudomonadati</taxon>
        <taxon>Spirochaetota</taxon>
        <taxon>Spirochaetia</taxon>
        <taxon>Spirochaetales</taxon>
        <taxon>Treponemataceae</taxon>
        <taxon>Treponema</taxon>
    </lineage>
</organism>
<dbReference type="Proteomes" id="UP000464374">
    <property type="component" value="Chromosome"/>
</dbReference>
<feature type="compositionally biased region" description="Low complexity" evidence="1">
    <location>
        <begin position="187"/>
        <end position="204"/>
    </location>
</feature>
<proteinExistence type="predicted"/>
<feature type="region of interest" description="Disordered" evidence="1">
    <location>
        <begin position="183"/>
        <end position="226"/>
    </location>
</feature>
<dbReference type="KEGG" id="trz:GWP43_13525"/>
<evidence type="ECO:0000313" key="2">
    <source>
        <dbReference type="EMBL" id="QHX44310.1"/>
    </source>
</evidence>
<protein>
    <submittedName>
        <fullName evidence="2">Uncharacterized protein</fullName>
    </submittedName>
</protein>
<dbReference type="EMBL" id="CP048020">
    <property type="protein sequence ID" value="QHX44310.1"/>
    <property type="molecule type" value="Genomic_DNA"/>
</dbReference>
<name>A0A6P1Y4U3_9SPIR</name>
<gene>
    <name evidence="2" type="ORF">GWP43_13525</name>
</gene>
<dbReference type="AlphaFoldDB" id="A0A6P1Y4U3"/>
<sequence>MRLPDFSFPSDSHPSILARAAEFNRYIEKVSAENFIKAGIVGDGQAVWLPAILDSIEVSDALLVDSITTKGVSGSTKIISGWADCDLTIKLILIDIPKYTADTVTPDVTRFDCLKEIRQRFKAQKNGVPCVYTLQHPHLQAWGLKDFIFNDLKSIEERGKRIIHCTLGFDEFDSVSRKSQDRQLGFQGQKGSSGSSSGAAVKAVNPPVSDKTRTGLGKLEAQYAKQ</sequence>
<evidence type="ECO:0000256" key="1">
    <source>
        <dbReference type="SAM" id="MobiDB-lite"/>
    </source>
</evidence>